<proteinExistence type="predicted"/>
<dbReference type="EMBL" id="JAPDOD010000001">
    <property type="protein sequence ID" value="MDA0158742.1"/>
    <property type="molecule type" value="Genomic_DNA"/>
</dbReference>
<accession>A0A9X3MMA7</accession>
<organism evidence="1 2">
    <name type="scientific">Solirubrobacter ginsenosidimutans</name>
    <dbReference type="NCBI Taxonomy" id="490573"/>
    <lineage>
        <taxon>Bacteria</taxon>
        <taxon>Bacillati</taxon>
        <taxon>Actinomycetota</taxon>
        <taxon>Thermoleophilia</taxon>
        <taxon>Solirubrobacterales</taxon>
        <taxon>Solirubrobacteraceae</taxon>
        <taxon>Solirubrobacter</taxon>
    </lineage>
</organism>
<evidence type="ECO:0000313" key="1">
    <source>
        <dbReference type="EMBL" id="MDA0158742.1"/>
    </source>
</evidence>
<gene>
    <name evidence="1" type="ORF">OM076_00580</name>
</gene>
<dbReference type="RefSeq" id="WP_270037338.1">
    <property type="nucleotide sequence ID" value="NZ_JAPDOD010000001.1"/>
</dbReference>
<protein>
    <recommendedName>
        <fullName evidence="3">Tyrosine-type recombinase/integrase</fullName>
    </recommendedName>
</protein>
<dbReference type="AlphaFoldDB" id="A0A9X3MMA7"/>
<evidence type="ECO:0008006" key="3">
    <source>
        <dbReference type="Google" id="ProtNLM"/>
    </source>
</evidence>
<keyword evidence="2" id="KW-1185">Reference proteome</keyword>
<comment type="caution">
    <text evidence="1">The sequence shown here is derived from an EMBL/GenBank/DDBJ whole genome shotgun (WGS) entry which is preliminary data.</text>
</comment>
<dbReference type="Proteomes" id="UP001149140">
    <property type="component" value="Unassembled WGS sequence"/>
</dbReference>
<reference evidence="1" key="1">
    <citation type="submission" date="2022-10" db="EMBL/GenBank/DDBJ databases">
        <title>The WGS of Solirubrobacter ginsenosidimutans DSM 21036.</title>
        <authorList>
            <person name="Jiang Z."/>
        </authorList>
    </citation>
    <scope>NUCLEOTIDE SEQUENCE</scope>
    <source>
        <strain evidence="1">DSM 21036</strain>
    </source>
</reference>
<name>A0A9X3MMA7_9ACTN</name>
<evidence type="ECO:0000313" key="2">
    <source>
        <dbReference type="Proteomes" id="UP001149140"/>
    </source>
</evidence>
<sequence length="53" mass="6076">MIVVLWRAGLRIQEALDLNELDLDRRRGSVLVRRGSRSTAQRCSLVHALKTFV</sequence>